<dbReference type="Proteomes" id="UP000249829">
    <property type="component" value="Unassembled WGS sequence"/>
</dbReference>
<reference evidence="2 3" key="1">
    <citation type="submission" date="2018-02" db="EMBL/GenBank/DDBJ databases">
        <title>The genomes of Aspergillus section Nigri reveals drivers in fungal speciation.</title>
        <authorList>
            <consortium name="DOE Joint Genome Institute"/>
            <person name="Vesth T.C."/>
            <person name="Nybo J."/>
            <person name="Theobald S."/>
            <person name="Brandl J."/>
            <person name="Frisvad J.C."/>
            <person name="Nielsen K.F."/>
            <person name="Lyhne E.K."/>
            <person name="Kogle M.E."/>
            <person name="Kuo A."/>
            <person name="Riley R."/>
            <person name="Clum A."/>
            <person name="Nolan M."/>
            <person name="Lipzen A."/>
            <person name="Salamov A."/>
            <person name="Henrissat B."/>
            <person name="Wiebenga A."/>
            <person name="De vries R.P."/>
            <person name="Grigoriev I.V."/>
            <person name="Mortensen U.H."/>
            <person name="Andersen M.R."/>
            <person name="Baker S.E."/>
        </authorList>
    </citation>
    <scope>NUCLEOTIDE SEQUENCE [LARGE SCALE GENOMIC DNA]</scope>
    <source>
        <strain evidence="2 3">CBS 115571</strain>
    </source>
</reference>
<proteinExistence type="predicted"/>
<evidence type="ECO:0000256" key="1">
    <source>
        <dbReference type="SAM" id="Phobius"/>
    </source>
</evidence>
<name>A0A2V5HDI3_ASPV1</name>
<gene>
    <name evidence="2" type="ORF">BO99DRAFT_399890</name>
</gene>
<evidence type="ECO:0000313" key="3">
    <source>
        <dbReference type="Proteomes" id="UP000249829"/>
    </source>
</evidence>
<accession>A0A2V5HDI3</accession>
<feature type="transmembrane region" description="Helical" evidence="1">
    <location>
        <begin position="54"/>
        <end position="74"/>
    </location>
</feature>
<keyword evidence="3" id="KW-1185">Reference proteome</keyword>
<keyword evidence="1" id="KW-0812">Transmembrane</keyword>
<evidence type="ECO:0000313" key="2">
    <source>
        <dbReference type="EMBL" id="PYI22429.1"/>
    </source>
</evidence>
<sequence length="95" mass="10504">MVSPPHILSIYCLTSSYSPHRSFIVYWTGAYDSQQSPSKVVLAALRNQIPAHSIAGMPLACLGLIIDALIVGYYCTSQNRSGSPALEWRHVCMYE</sequence>
<protein>
    <submittedName>
        <fullName evidence="2">Uncharacterized protein</fullName>
    </submittedName>
</protein>
<keyword evidence="1" id="KW-0472">Membrane</keyword>
<keyword evidence="1" id="KW-1133">Transmembrane helix</keyword>
<dbReference type="EMBL" id="KZ825110">
    <property type="protein sequence ID" value="PYI22429.1"/>
    <property type="molecule type" value="Genomic_DNA"/>
</dbReference>
<dbReference type="AlphaFoldDB" id="A0A2V5HDI3"/>
<organism evidence="2 3">
    <name type="scientific">Aspergillus violaceofuscus (strain CBS 115571)</name>
    <dbReference type="NCBI Taxonomy" id="1450538"/>
    <lineage>
        <taxon>Eukaryota</taxon>
        <taxon>Fungi</taxon>
        <taxon>Dikarya</taxon>
        <taxon>Ascomycota</taxon>
        <taxon>Pezizomycotina</taxon>
        <taxon>Eurotiomycetes</taxon>
        <taxon>Eurotiomycetidae</taxon>
        <taxon>Eurotiales</taxon>
        <taxon>Aspergillaceae</taxon>
        <taxon>Aspergillus</taxon>
    </lineage>
</organism>